<dbReference type="Pfam" id="PF03466">
    <property type="entry name" value="LysR_substrate"/>
    <property type="match status" value="1"/>
</dbReference>
<dbReference type="AlphaFoldDB" id="A0A5C8P4Q0"/>
<keyword evidence="2" id="KW-0805">Transcription regulation</keyword>
<keyword evidence="3" id="KW-0238">DNA-binding</keyword>
<dbReference type="InterPro" id="IPR005119">
    <property type="entry name" value="LysR_subst-bd"/>
</dbReference>
<dbReference type="PRINTS" id="PR00039">
    <property type="entry name" value="HTHLYSR"/>
</dbReference>
<dbReference type="Gene3D" id="1.10.10.10">
    <property type="entry name" value="Winged helix-like DNA-binding domain superfamily/Winged helix DNA-binding domain"/>
    <property type="match status" value="1"/>
</dbReference>
<reference evidence="6 7" key="1">
    <citation type="submission" date="2019-06" db="EMBL/GenBank/DDBJ databases">
        <title>Quisquiliibacterium sp. nov., isolated from a maize field.</title>
        <authorList>
            <person name="Lin S.-Y."/>
            <person name="Tsai C.-F."/>
            <person name="Young C.-C."/>
        </authorList>
    </citation>
    <scope>NUCLEOTIDE SEQUENCE [LARGE SCALE GENOMIC DNA]</scope>
    <source>
        <strain evidence="6 7">CC-CFT501</strain>
    </source>
</reference>
<evidence type="ECO:0000256" key="2">
    <source>
        <dbReference type="ARBA" id="ARBA00023015"/>
    </source>
</evidence>
<evidence type="ECO:0000313" key="6">
    <source>
        <dbReference type="EMBL" id="TXL68612.1"/>
    </source>
</evidence>
<evidence type="ECO:0000256" key="3">
    <source>
        <dbReference type="ARBA" id="ARBA00023125"/>
    </source>
</evidence>
<dbReference type="Gene3D" id="3.40.190.290">
    <property type="match status" value="1"/>
</dbReference>
<dbReference type="CDD" id="cd05466">
    <property type="entry name" value="PBP2_LTTR_substrate"/>
    <property type="match status" value="1"/>
</dbReference>
<gene>
    <name evidence="6" type="ORF">FHP08_02715</name>
</gene>
<dbReference type="InterPro" id="IPR036388">
    <property type="entry name" value="WH-like_DNA-bd_sf"/>
</dbReference>
<evidence type="ECO:0000313" key="7">
    <source>
        <dbReference type="Proteomes" id="UP000321548"/>
    </source>
</evidence>
<dbReference type="InterPro" id="IPR050950">
    <property type="entry name" value="HTH-type_LysR_regulators"/>
</dbReference>
<keyword evidence="7" id="KW-1185">Reference proteome</keyword>
<dbReference type="FunFam" id="1.10.10.10:FF:000001">
    <property type="entry name" value="LysR family transcriptional regulator"/>
    <property type="match status" value="1"/>
</dbReference>
<comment type="caution">
    <text evidence="6">The sequence shown here is derived from an EMBL/GenBank/DDBJ whole genome shotgun (WGS) entry which is preliminary data.</text>
</comment>
<dbReference type="InterPro" id="IPR036390">
    <property type="entry name" value="WH_DNA-bd_sf"/>
</dbReference>
<keyword evidence="4" id="KW-0804">Transcription</keyword>
<dbReference type="Pfam" id="PF00126">
    <property type="entry name" value="HTH_1"/>
    <property type="match status" value="1"/>
</dbReference>
<proteinExistence type="inferred from homology"/>
<comment type="similarity">
    <text evidence="1">Belongs to the LysR transcriptional regulatory family.</text>
</comment>
<dbReference type="EMBL" id="VDUY01000001">
    <property type="protein sequence ID" value="TXL68612.1"/>
    <property type="molecule type" value="Genomic_DNA"/>
</dbReference>
<feature type="domain" description="HTH lysR-type" evidence="5">
    <location>
        <begin position="11"/>
        <end position="68"/>
    </location>
</feature>
<name>A0A5C8P4Q0_9BURK</name>
<dbReference type="InterPro" id="IPR000847">
    <property type="entry name" value="LysR_HTH_N"/>
</dbReference>
<organism evidence="6 7">
    <name type="scientific">Zeimonas arvi</name>
    <dbReference type="NCBI Taxonomy" id="2498847"/>
    <lineage>
        <taxon>Bacteria</taxon>
        <taxon>Pseudomonadati</taxon>
        <taxon>Pseudomonadota</taxon>
        <taxon>Betaproteobacteria</taxon>
        <taxon>Burkholderiales</taxon>
        <taxon>Burkholderiaceae</taxon>
        <taxon>Zeimonas</taxon>
    </lineage>
</organism>
<evidence type="ECO:0000256" key="1">
    <source>
        <dbReference type="ARBA" id="ARBA00009437"/>
    </source>
</evidence>
<dbReference type="GO" id="GO:0003677">
    <property type="term" value="F:DNA binding"/>
    <property type="evidence" value="ECO:0007669"/>
    <property type="project" value="UniProtKB-KW"/>
</dbReference>
<evidence type="ECO:0000259" key="5">
    <source>
        <dbReference type="PROSITE" id="PS50931"/>
    </source>
</evidence>
<dbReference type="GO" id="GO:0003700">
    <property type="term" value="F:DNA-binding transcription factor activity"/>
    <property type="evidence" value="ECO:0007669"/>
    <property type="project" value="InterPro"/>
</dbReference>
<evidence type="ECO:0000256" key="4">
    <source>
        <dbReference type="ARBA" id="ARBA00023163"/>
    </source>
</evidence>
<dbReference type="PROSITE" id="PS50931">
    <property type="entry name" value="HTH_LYSR"/>
    <property type="match status" value="1"/>
</dbReference>
<dbReference type="Proteomes" id="UP000321548">
    <property type="component" value="Unassembled WGS sequence"/>
</dbReference>
<dbReference type="SUPFAM" id="SSF46785">
    <property type="entry name" value="Winged helix' DNA-binding domain"/>
    <property type="match status" value="1"/>
</dbReference>
<accession>A0A5C8P4Q0</accession>
<dbReference type="GO" id="GO:0005829">
    <property type="term" value="C:cytosol"/>
    <property type="evidence" value="ECO:0007669"/>
    <property type="project" value="TreeGrafter"/>
</dbReference>
<protein>
    <submittedName>
        <fullName evidence="6">LysR family transcriptional regulator</fullName>
    </submittedName>
</protein>
<dbReference type="OrthoDB" id="9803735at2"/>
<sequence>MSPDSRTMKNLTLSSLRTFCAVAEAASFTAAASRVFRTQPSLSRQVAQLERELGVRLFDRQGRSLALTPAGEDLYRRASRVVGDAADLQTRARAFADGDRRALRVGANPLLYDRTMPDLLSAYGRRRRDVVVSLTAASAPVLQEQIEARKLDVAFTRFVSNDAIAAKRLFPMHLIAVVSETHRYAGRRKVEVEDLEEEPLLLLPREVGSRTLLDQACRDSGILLRNIRLECGVYNGLISLATAGHGVAVVLSMVDVVDPRARIIPIEHRGQRLGAWAAVIWNRQCALEQAAGAFIDLARRRLAADFPGKRFDLPPLAEPDGIG</sequence>
<dbReference type="PANTHER" id="PTHR30419">
    <property type="entry name" value="HTH-TYPE TRANSCRIPTIONAL REGULATOR YBHD"/>
    <property type="match status" value="1"/>
</dbReference>
<dbReference type="SUPFAM" id="SSF53850">
    <property type="entry name" value="Periplasmic binding protein-like II"/>
    <property type="match status" value="1"/>
</dbReference>